<dbReference type="AlphaFoldDB" id="A0A3B0STI7"/>
<accession>A0A3B0STI7</accession>
<feature type="non-terminal residue" evidence="1">
    <location>
        <position position="1"/>
    </location>
</feature>
<protein>
    <submittedName>
        <fullName evidence="1">Uncharacterized protein</fullName>
    </submittedName>
</protein>
<reference evidence="1" key="1">
    <citation type="submission" date="2018-06" db="EMBL/GenBank/DDBJ databases">
        <authorList>
            <person name="Zhirakovskaya E."/>
        </authorList>
    </citation>
    <scope>NUCLEOTIDE SEQUENCE</scope>
</reference>
<sequence length="65" mass="7334">GGLSGEQYDKEALQAIMDEEIDAAVANVECSQDMQKTFEAVYKDLEQQFVSENLADLQRFKDENS</sequence>
<evidence type="ECO:0000313" key="1">
    <source>
        <dbReference type="EMBL" id="VAW04417.1"/>
    </source>
</evidence>
<name>A0A3B0STI7_9ZZZZ</name>
<gene>
    <name evidence="1" type="ORF">MNBD_ACTINO02-870</name>
</gene>
<dbReference type="EMBL" id="UOEK01000287">
    <property type="protein sequence ID" value="VAW04417.1"/>
    <property type="molecule type" value="Genomic_DNA"/>
</dbReference>
<organism evidence="1">
    <name type="scientific">hydrothermal vent metagenome</name>
    <dbReference type="NCBI Taxonomy" id="652676"/>
    <lineage>
        <taxon>unclassified sequences</taxon>
        <taxon>metagenomes</taxon>
        <taxon>ecological metagenomes</taxon>
    </lineage>
</organism>
<proteinExistence type="predicted"/>